<evidence type="ECO:0000313" key="2">
    <source>
        <dbReference type="EMBL" id="KFD51909.1"/>
    </source>
</evidence>
<reference evidence="2 4" key="1">
    <citation type="journal article" date="2014" name="Nat. Genet.">
        <title>Genome and transcriptome of the porcine whipworm Trichuris suis.</title>
        <authorList>
            <person name="Jex A.R."/>
            <person name="Nejsum P."/>
            <person name="Schwarz E.M."/>
            <person name="Hu L."/>
            <person name="Young N.D."/>
            <person name="Hall R.S."/>
            <person name="Korhonen P.K."/>
            <person name="Liao S."/>
            <person name="Thamsborg S."/>
            <person name="Xia J."/>
            <person name="Xu P."/>
            <person name="Wang S."/>
            <person name="Scheerlinck J.P."/>
            <person name="Hofmann A."/>
            <person name="Sternberg P.W."/>
            <person name="Wang J."/>
            <person name="Gasser R.B."/>
        </authorList>
    </citation>
    <scope>NUCLEOTIDE SEQUENCE [LARGE SCALE GENOMIC DNA]</scope>
    <source>
        <strain evidence="3">DCEP-RM93F</strain>
        <strain evidence="2">DCEP-RM93M</strain>
    </source>
</reference>
<evidence type="ECO:0000313" key="4">
    <source>
        <dbReference type="Proteomes" id="UP000030764"/>
    </source>
</evidence>
<gene>
    <name evidence="2" type="ORF">M513_07238</name>
    <name evidence="3" type="ORF">M514_07238</name>
</gene>
<dbReference type="EMBL" id="KL367576">
    <property type="protein sequence ID" value="KFD63308.1"/>
    <property type="molecule type" value="Genomic_DNA"/>
</dbReference>
<keyword evidence="4" id="KW-1185">Reference proteome</keyword>
<evidence type="ECO:0000313" key="3">
    <source>
        <dbReference type="EMBL" id="KFD63308.1"/>
    </source>
</evidence>
<protein>
    <recommendedName>
        <fullName evidence="1">Helix-turn-helix domain-containing protein</fullName>
    </recommendedName>
</protein>
<dbReference type="Proteomes" id="UP000030764">
    <property type="component" value="Unassembled WGS sequence"/>
</dbReference>
<dbReference type="InterPro" id="IPR058912">
    <property type="entry name" value="HTH_animal"/>
</dbReference>
<proteinExistence type="predicted"/>
<name>A0A085M3W3_9BILA</name>
<accession>A0A085M3W3</accession>
<organism evidence="2 4">
    <name type="scientific">Trichuris suis</name>
    <name type="common">pig whipworm</name>
    <dbReference type="NCBI Taxonomy" id="68888"/>
    <lineage>
        <taxon>Eukaryota</taxon>
        <taxon>Metazoa</taxon>
        <taxon>Ecdysozoa</taxon>
        <taxon>Nematoda</taxon>
        <taxon>Enoplea</taxon>
        <taxon>Dorylaimia</taxon>
        <taxon>Trichinellida</taxon>
        <taxon>Trichuridae</taxon>
        <taxon>Trichuris</taxon>
    </lineage>
</organism>
<feature type="domain" description="Helix-turn-helix" evidence="1">
    <location>
        <begin position="4"/>
        <end position="45"/>
    </location>
</feature>
<dbReference type="Pfam" id="PF26215">
    <property type="entry name" value="HTH_animal"/>
    <property type="match status" value="1"/>
</dbReference>
<sequence>MTDVISGMVERATAISNEKFLPGELRDIKTTFFSNGYPAALISSTNTHAIAKPDEHVPRPRPPLLILPYYKGLGQQVDLCVLFPLTPALDRLNFALCSGWQANGIAKSYRLFEASDSGSV</sequence>
<evidence type="ECO:0000259" key="1">
    <source>
        <dbReference type="Pfam" id="PF26215"/>
    </source>
</evidence>
<dbReference type="AlphaFoldDB" id="A0A085M3W3"/>
<dbReference type="Proteomes" id="UP000030758">
    <property type="component" value="Unassembled WGS sequence"/>
</dbReference>
<dbReference type="EMBL" id="KL363234">
    <property type="protein sequence ID" value="KFD51909.1"/>
    <property type="molecule type" value="Genomic_DNA"/>
</dbReference>